<dbReference type="Proteomes" id="UP001151287">
    <property type="component" value="Unassembled WGS sequence"/>
</dbReference>
<evidence type="ECO:0000256" key="2">
    <source>
        <dbReference type="RuleBase" id="RU369043"/>
    </source>
</evidence>
<feature type="domain" description="ACT" evidence="3">
    <location>
        <begin position="115"/>
        <end position="200"/>
    </location>
</feature>
<dbReference type="PROSITE" id="PS51671">
    <property type="entry name" value="ACT"/>
    <property type="match status" value="2"/>
</dbReference>
<evidence type="ECO:0000313" key="5">
    <source>
        <dbReference type="Proteomes" id="UP001151287"/>
    </source>
</evidence>
<evidence type="ECO:0000313" key="4">
    <source>
        <dbReference type="EMBL" id="KAJ1693282.1"/>
    </source>
</evidence>
<proteinExistence type="predicted"/>
<evidence type="ECO:0000256" key="1">
    <source>
        <dbReference type="ARBA" id="ARBA00022737"/>
    </source>
</evidence>
<dbReference type="InterPro" id="IPR040217">
    <property type="entry name" value="ACR1-12"/>
</dbReference>
<comment type="function">
    <text evidence="2">Binds amino acids.</text>
</comment>
<dbReference type="Pfam" id="PF01842">
    <property type="entry name" value="ACT"/>
    <property type="match status" value="1"/>
</dbReference>
<name>A0A9Q0HP73_9POAL</name>
<protein>
    <recommendedName>
        <fullName evidence="2">ACT domain-containing protein ACR</fullName>
    </recommendedName>
    <alternativeName>
        <fullName evidence="2">Protein ACT DOMAIN REPEATS</fullName>
    </alternativeName>
</protein>
<organism evidence="4 5">
    <name type="scientific">Rhynchospora breviuscula</name>
    <dbReference type="NCBI Taxonomy" id="2022672"/>
    <lineage>
        <taxon>Eukaryota</taxon>
        <taxon>Viridiplantae</taxon>
        <taxon>Streptophyta</taxon>
        <taxon>Embryophyta</taxon>
        <taxon>Tracheophyta</taxon>
        <taxon>Spermatophyta</taxon>
        <taxon>Magnoliopsida</taxon>
        <taxon>Liliopsida</taxon>
        <taxon>Poales</taxon>
        <taxon>Cyperaceae</taxon>
        <taxon>Cyperoideae</taxon>
        <taxon>Rhynchosporeae</taxon>
        <taxon>Rhynchospora</taxon>
    </lineage>
</organism>
<dbReference type="InterPro" id="IPR002912">
    <property type="entry name" value="ACT_dom"/>
</dbReference>
<dbReference type="SUPFAM" id="SSF55021">
    <property type="entry name" value="ACT-like"/>
    <property type="match status" value="3"/>
</dbReference>
<dbReference type="Pfam" id="PF24931">
    <property type="entry name" value="ACT_ACR9_3rd"/>
    <property type="match status" value="1"/>
</dbReference>
<dbReference type="CDD" id="cd04926">
    <property type="entry name" value="ACT_ACR_4"/>
    <property type="match status" value="1"/>
</dbReference>
<dbReference type="EMBL" id="JAMQYH010000003">
    <property type="protein sequence ID" value="KAJ1693282.1"/>
    <property type="molecule type" value="Genomic_DNA"/>
</dbReference>
<gene>
    <name evidence="4" type="ORF">LUZ63_009980</name>
</gene>
<comment type="caution">
    <text evidence="4">The sequence shown here is derived from an EMBL/GenBank/DDBJ whole genome shotgun (WGS) entry which is preliminary data.</text>
</comment>
<keyword evidence="5" id="KW-1185">Reference proteome</keyword>
<sequence length="451" mass="50360">MEWPAYLDEYEKLVIRMNTPRVVIDNAACPTATVVKVDSGRKHGVLLEAVQVLTDLNLSIKKGYISSDGRWFMYVFHVTDQYGCKLTDDNVLSYIEQSLGTWKPTRSQSFEGLTAIELTGSDRPGLLSEVFAVLADLECSVVDARVWTHKGRIACVVFIKDESSGSQIEDATRIDVIECRLSHLLNLGEQNDGRVSIISMPALEGSISHSDRRLHQMMFEDFDFDCADDTEAIAMDTDVPCVSVQDWTERGYSIVTVQCKDRRKLLFDVVCTLTDMDFVLSHGTLNTEGDQAHEEFYIRHMDGSPISSEAEKQHVVRCVQAAIERRGSEGLRLELCTLDRSGLLSDVTRTFRENGLLVTRAEVSTKDDMACNVFYVTDMAGLPADPRSIESIRNRIGESCLIIKEETAPRVLRKVASDSFEEPNNGVAAGLFHLGSFFKKNLFSLGLIKSS</sequence>
<dbReference type="GO" id="GO:0016597">
    <property type="term" value="F:amino acid binding"/>
    <property type="evidence" value="ECO:0007669"/>
    <property type="project" value="UniProtKB-UniRule"/>
</dbReference>
<dbReference type="PANTHER" id="PTHR31096:SF6">
    <property type="entry name" value="ACT DOMAIN-CONTAINING PROTEIN ACR8"/>
    <property type="match status" value="1"/>
</dbReference>
<feature type="domain" description="ACT" evidence="3">
    <location>
        <begin position="332"/>
        <end position="410"/>
    </location>
</feature>
<keyword evidence="1 2" id="KW-0677">Repeat</keyword>
<dbReference type="OrthoDB" id="2019938at2759"/>
<accession>A0A9Q0HP73</accession>
<dbReference type="CDD" id="cd04897">
    <property type="entry name" value="ACT_ACR_3"/>
    <property type="match status" value="1"/>
</dbReference>
<reference evidence="4" key="1">
    <citation type="journal article" date="2022" name="Cell">
        <title>Repeat-based holocentromeres influence genome architecture and karyotype evolution.</title>
        <authorList>
            <person name="Hofstatter P.G."/>
            <person name="Thangavel G."/>
            <person name="Lux T."/>
            <person name="Neumann P."/>
            <person name="Vondrak T."/>
            <person name="Novak P."/>
            <person name="Zhang M."/>
            <person name="Costa L."/>
            <person name="Castellani M."/>
            <person name="Scott A."/>
            <person name="Toegelov H."/>
            <person name="Fuchs J."/>
            <person name="Mata-Sucre Y."/>
            <person name="Dias Y."/>
            <person name="Vanzela A.L.L."/>
            <person name="Huettel B."/>
            <person name="Almeida C.C.S."/>
            <person name="Simkova H."/>
            <person name="Souza G."/>
            <person name="Pedrosa-Harand A."/>
            <person name="Macas J."/>
            <person name="Mayer K.F.X."/>
            <person name="Houben A."/>
            <person name="Marques A."/>
        </authorList>
    </citation>
    <scope>NUCLEOTIDE SEQUENCE</scope>
    <source>
        <strain evidence="4">RhyBre1mFocal</strain>
    </source>
</reference>
<dbReference type="PANTHER" id="PTHR31096">
    <property type="entry name" value="ACT DOMAIN-CONTAINING PROTEIN ACR4-RELATED"/>
    <property type="match status" value="1"/>
</dbReference>
<evidence type="ECO:0000259" key="3">
    <source>
        <dbReference type="PROSITE" id="PS51671"/>
    </source>
</evidence>
<dbReference type="AlphaFoldDB" id="A0A9Q0HP73"/>
<dbReference type="CDD" id="cd04895">
    <property type="entry name" value="ACT_ACR_1"/>
    <property type="match status" value="1"/>
</dbReference>
<dbReference type="InterPro" id="IPR045865">
    <property type="entry name" value="ACT-like_dom_sf"/>
</dbReference>
<dbReference type="Gene3D" id="3.30.70.260">
    <property type="match status" value="1"/>
</dbReference>